<dbReference type="Gene3D" id="1.10.100.10">
    <property type="entry name" value="Insulin-like"/>
    <property type="match status" value="1"/>
</dbReference>
<feature type="signal peptide" evidence="3">
    <location>
        <begin position="1"/>
        <end position="20"/>
    </location>
</feature>
<dbReference type="AlphaFoldDB" id="A0A7E4V630"/>
<dbReference type="PROSITE" id="PS00262">
    <property type="entry name" value="INSULIN"/>
    <property type="match status" value="1"/>
</dbReference>
<evidence type="ECO:0000313" key="5">
    <source>
        <dbReference type="WBParaSite" id="Pan_g16587.t1"/>
    </source>
</evidence>
<keyword evidence="2 3" id="KW-0732">Signal</keyword>
<name>A0A7E4V630_PANRE</name>
<evidence type="ECO:0000256" key="2">
    <source>
        <dbReference type="ARBA" id="ARBA00022729"/>
    </source>
</evidence>
<dbReference type="Proteomes" id="UP000492821">
    <property type="component" value="Unassembled WGS sequence"/>
</dbReference>
<reference evidence="4" key="1">
    <citation type="journal article" date="2013" name="Genetics">
        <title>The draft genome and transcriptome of Panagrellus redivivus are shaped by the harsh demands of a free-living lifestyle.</title>
        <authorList>
            <person name="Srinivasan J."/>
            <person name="Dillman A.R."/>
            <person name="Macchietto M.G."/>
            <person name="Heikkinen L."/>
            <person name="Lakso M."/>
            <person name="Fracchia K.M."/>
            <person name="Antoshechkin I."/>
            <person name="Mortazavi A."/>
            <person name="Wong G."/>
            <person name="Sternberg P.W."/>
        </authorList>
    </citation>
    <scope>NUCLEOTIDE SEQUENCE [LARGE SCALE GENOMIC DNA]</scope>
    <source>
        <strain evidence="4">MT8872</strain>
    </source>
</reference>
<evidence type="ECO:0000256" key="3">
    <source>
        <dbReference type="SAM" id="SignalP"/>
    </source>
</evidence>
<keyword evidence="4" id="KW-1185">Reference proteome</keyword>
<feature type="chain" id="PRO_5028816305" evidence="3">
    <location>
        <begin position="21"/>
        <end position="119"/>
    </location>
</feature>
<evidence type="ECO:0000313" key="4">
    <source>
        <dbReference type="Proteomes" id="UP000492821"/>
    </source>
</evidence>
<dbReference type="WBParaSite" id="Pan_g16587.t1">
    <property type="protein sequence ID" value="Pan_g16587.t1"/>
    <property type="gene ID" value="Pan_g16587"/>
</dbReference>
<sequence length="119" mass="12829">MQKSITIIVIVLTLAVSLNALIMAAPQRRYLHVSGPPRNLQLCPVGGKSFDAAVSLVCNFVGGRHRGVMALLSSSYAVPNSNSHTDDETFKVLQRQVAENCCYFGCDFGTLAQLCPLSD</sequence>
<dbReference type="SUPFAM" id="SSF56994">
    <property type="entry name" value="Insulin-like"/>
    <property type="match status" value="1"/>
</dbReference>
<dbReference type="InterPro" id="IPR036438">
    <property type="entry name" value="Insulin-like_sf"/>
</dbReference>
<dbReference type="InterPro" id="IPR022353">
    <property type="entry name" value="Insulin_CS"/>
</dbReference>
<comment type="similarity">
    <text evidence="1">Belongs to the insulin family.</text>
</comment>
<proteinExistence type="inferred from homology"/>
<evidence type="ECO:0000256" key="1">
    <source>
        <dbReference type="ARBA" id="ARBA00009034"/>
    </source>
</evidence>
<reference evidence="5" key="2">
    <citation type="submission" date="2020-10" db="UniProtKB">
        <authorList>
            <consortium name="WormBaseParasite"/>
        </authorList>
    </citation>
    <scope>IDENTIFICATION</scope>
</reference>
<organism evidence="4 5">
    <name type="scientific">Panagrellus redivivus</name>
    <name type="common">Microworm</name>
    <dbReference type="NCBI Taxonomy" id="6233"/>
    <lineage>
        <taxon>Eukaryota</taxon>
        <taxon>Metazoa</taxon>
        <taxon>Ecdysozoa</taxon>
        <taxon>Nematoda</taxon>
        <taxon>Chromadorea</taxon>
        <taxon>Rhabditida</taxon>
        <taxon>Tylenchina</taxon>
        <taxon>Panagrolaimomorpha</taxon>
        <taxon>Panagrolaimoidea</taxon>
        <taxon>Panagrolaimidae</taxon>
        <taxon>Panagrellus</taxon>
    </lineage>
</organism>
<accession>A0A7E4V630</accession>
<protein>
    <submittedName>
        <fullName evidence="5">IlGF domain-containing protein</fullName>
    </submittedName>
</protein>